<feature type="compositionally biased region" description="Pro residues" evidence="1">
    <location>
        <begin position="168"/>
        <end position="190"/>
    </location>
</feature>
<dbReference type="AlphaFoldDB" id="A0A182J6R3"/>
<dbReference type="EnsemblMetazoa" id="AATE012416-RA">
    <property type="protein sequence ID" value="AATE012416-PA.1"/>
    <property type="gene ID" value="AATE012416"/>
</dbReference>
<protein>
    <submittedName>
        <fullName evidence="2">Uncharacterized protein</fullName>
    </submittedName>
</protein>
<feature type="compositionally biased region" description="Low complexity" evidence="1">
    <location>
        <begin position="260"/>
        <end position="270"/>
    </location>
</feature>
<accession>A0A182J6R3</accession>
<name>A0A182J6R3_ANOAO</name>
<dbReference type="VEuPathDB" id="VectorBase:AATE012416"/>
<reference evidence="2" key="1">
    <citation type="submission" date="2022-08" db="UniProtKB">
        <authorList>
            <consortium name="EnsemblMetazoa"/>
        </authorList>
    </citation>
    <scope>IDENTIFICATION</scope>
    <source>
        <strain evidence="2">EBRO</strain>
    </source>
</reference>
<evidence type="ECO:0000256" key="1">
    <source>
        <dbReference type="SAM" id="MobiDB-lite"/>
    </source>
</evidence>
<feature type="compositionally biased region" description="Pro residues" evidence="1">
    <location>
        <begin position="198"/>
        <end position="208"/>
    </location>
</feature>
<sequence length="270" mass="28408">MFLHGTFRESDELDVVDLEYAIAPAQPAPLRPAARFDALHQQPTPVLVRNGRESQRSAGFVHHQQHLAAREEREMCMSKKQWREWQGPPFCCCSDCCGGSLSLRQTGAADQRLLVSWWCPCGLTLYSGLRWSVTPIWCRDGSLPRRTCSPSPSGPGSFADTSMHDEPPPPAPPPAGAGPAATPVPPPPLAPTITASTPPSPPTVPAPTPTSSSGGGSPALLTPPGPPPTTTTFEPPTWKMSGLPVPTELPLAPSPPPCCTPGSGPTPASS</sequence>
<organism evidence="2">
    <name type="scientific">Anopheles atroparvus</name>
    <name type="common">European mosquito</name>
    <dbReference type="NCBI Taxonomy" id="41427"/>
    <lineage>
        <taxon>Eukaryota</taxon>
        <taxon>Metazoa</taxon>
        <taxon>Ecdysozoa</taxon>
        <taxon>Arthropoda</taxon>
        <taxon>Hexapoda</taxon>
        <taxon>Insecta</taxon>
        <taxon>Pterygota</taxon>
        <taxon>Neoptera</taxon>
        <taxon>Endopterygota</taxon>
        <taxon>Diptera</taxon>
        <taxon>Nematocera</taxon>
        <taxon>Culicoidea</taxon>
        <taxon>Culicidae</taxon>
        <taxon>Anophelinae</taxon>
        <taxon>Anopheles</taxon>
    </lineage>
</organism>
<feature type="region of interest" description="Disordered" evidence="1">
    <location>
        <begin position="144"/>
        <end position="270"/>
    </location>
</feature>
<proteinExistence type="predicted"/>
<evidence type="ECO:0000313" key="2">
    <source>
        <dbReference type="EnsemblMetazoa" id="AATE012416-PA.1"/>
    </source>
</evidence>